<protein>
    <submittedName>
        <fullName evidence="2">Uncharacterized protein</fullName>
    </submittedName>
</protein>
<dbReference type="Proteomes" id="UP001301797">
    <property type="component" value="Chromosome"/>
</dbReference>
<evidence type="ECO:0000313" key="2">
    <source>
        <dbReference type="EMBL" id="WOF16249.1"/>
    </source>
</evidence>
<keyword evidence="1" id="KW-1133">Transmembrane helix</keyword>
<feature type="transmembrane region" description="Helical" evidence="1">
    <location>
        <begin position="38"/>
        <end position="60"/>
    </location>
</feature>
<gene>
    <name evidence="2" type="ORF">F1737_05755</name>
</gene>
<keyword evidence="1" id="KW-0812">Transmembrane</keyword>
<accession>A0AA97FDJ3</accession>
<organism evidence="2 3">
    <name type="scientific">Methanochimaera problematica</name>
    <dbReference type="NCBI Taxonomy" id="2609417"/>
    <lineage>
        <taxon>Archaea</taxon>
        <taxon>Methanobacteriati</taxon>
        <taxon>Methanobacteriota</taxon>
        <taxon>Stenosarchaea group</taxon>
        <taxon>Methanomicrobia</taxon>
        <taxon>Methanomicrobiales</taxon>
        <taxon>Methanomicrobiaceae</taxon>
        <taxon>Methanochimaera</taxon>
    </lineage>
</organism>
<feature type="transmembrane region" description="Helical" evidence="1">
    <location>
        <begin position="12"/>
        <end position="32"/>
    </location>
</feature>
<name>A0AA97FDJ3_9EURY</name>
<sequence length="65" mass="6936">MKCKNNNMNSVVLDCSTALVSLIVLIAALFALPALMPAGYATLVAIVLFIIFMSGGGHYISKNYK</sequence>
<evidence type="ECO:0000256" key="1">
    <source>
        <dbReference type="SAM" id="Phobius"/>
    </source>
</evidence>
<keyword evidence="3" id="KW-1185">Reference proteome</keyword>
<dbReference type="GeneID" id="85229665"/>
<dbReference type="AlphaFoldDB" id="A0AA97FDJ3"/>
<dbReference type="KEGG" id="mefw:F1737_05755"/>
<proteinExistence type="predicted"/>
<dbReference type="EMBL" id="CP043875">
    <property type="protein sequence ID" value="WOF16249.1"/>
    <property type="molecule type" value="Genomic_DNA"/>
</dbReference>
<dbReference type="RefSeq" id="WP_317137835.1">
    <property type="nucleotide sequence ID" value="NZ_CP043875.1"/>
</dbReference>
<reference evidence="2 3" key="1">
    <citation type="submission" date="2019-09" db="EMBL/GenBank/DDBJ databases">
        <title>The complete genome of Methanoplanus sp. FWC-SCC4.</title>
        <authorList>
            <person name="Chen S.-C."/>
            <person name="Zhou Y.-Z."/>
            <person name="Lai M.-C."/>
        </authorList>
    </citation>
    <scope>NUCLEOTIDE SEQUENCE [LARGE SCALE GENOMIC DNA]</scope>
    <source>
        <strain evidence="2 3">FWC-SCC4</strain>
    </source>
</reference>
<keyword evidence="1" id="KW-0472">Membrane</keyword>
<evidence type="ECO:0000313" key="3">
    <source>
        <dbReference type="Proteomes" id="UP001301797"/>
    </source>
</evidence>